<dbReference type="Pfam" id="PF13476">
    <property type="entry name" value="AAA_23"/>
    <property type="match status" value="1"/>
</dbReference>
<evidence type="ECO:0000313" key="16">
    <source>
        <dbReference type="Proteomes" id="UP001187531"/>
    </source>
</evidence>
<dbReference type="Gene3D" id="3.40.50.300">
    <property type="entry name" value="P-loop containing nucleotide triphosphate hydrolases"/>
    <property type="match status" value="1"/>
</dbReference>
<evidence type="ECO:0000256" key="11">
    <source>
        <dbReference type="ARBA" id="ARBA00023242"/>
    </source>
</evidence>
<feature type="transmembrane region" description="Helical" evidence="13">
    <location>
        <begin position="783"/>
        <end position="803"/>
    </location>
</feature>
<dbReference type="GO" id="GO:0016887">
    <property type="term" value="F:ATP hydrolysis activity"/>
    <property type="evidence" value="ECO:0007669"/>
    <property type="project" value="InterPro"/>
</dbReference>
<comment type="caution">
    <text evidence="15">The sequence shown here is derived from an EMBL/GenBank/DDBJ whole genome shotgun (WGS) entry which is preliminary data.</text>
</comment>
<keyword evidence="11" id="KW-0539">Nucleus</keyword>
<name>A0AA88I2C7_ARTSF</name>
<keyword evidence="13" id="KW-0472">Membrane</keyword>
<evidence type="ECO:0000256" key="2">
    <source>
        <dbReference type="ARBA" id="ARBA00004286"/>
    </source>
</evidence>
<dbReference type="GO" id="GO:0003684">
    <property type="term" value="F:damaged DNA binding"/>
    <property type="evidence" value="ECO:0007669"/>
    <property type="project" value="TreeGrafter"/>
</dbReference>
<evidence type="ECO:0000256" key="12">
    <source>
        <dbReference type="SAM" id="Coils"/>
    </source>
</evidence>
<evidence type="ECO:0000256" key="9">
    <source>
        <dbReference type="ARBA" id="ARBA00023172"/>
    </source>
</evidence>
<gene>
    <name evidence="15" type="ORF">QYM36_003795</name>
</gene>
<comment type="subcellular location">
    <subcellularLocation>
        <location evidence="2">Chromosome</location>
    </subcellularLocation>
    <subcellularLocation>
        <location evidence="1">Nucleus</location>
    </subcellularLocation>
</comment>
<dbReference type="PANTHER" id="PTHR19306">
    <property type="entry name" value="STRUCTURAL MAINTENANCE OF CHROMOSOMES 5,6 SMC5, SMC6"/>
    <property type="match status" value="1"/>
</dbReference>
<evidence type="ECO:0000256" key="8">
    <source>
        <dbReference type="ARBA" id="ARBA00023054"/>
    </source>
</evidence>
<comment type="similarity">
    <text evidence="3">Belongs to the SMC family. SMC6 subfamily.</text>
</comment>
<dbReference type="EMBL" id="JAVRJZ010000006">
    <property type="protein sequence ID" value="KAK2721613.1"/>
    <property type="molecule type" value="Genomic_DNA"/>
</dbReference>
<keyword evidence="6" id="KW-0227">DNA damage</keyword>
<dbReference type="GO" id="GO:0005634">
    <property type="term" value="C:nucleus"/>
    <property type="evidence" value="ECO:0007669"/>
    <property type="project" value="UniProtKB-SubCell"/>
</dbReference>
<evidence type="ECO:0000256" key="5">
    <source>
        <dbReference type="ARBA" id="ARBA00022741"/>
    </source>
</evidence>
<keyword evidence="4" id="KW-0158">Chromosome</keyword>
<dbReference type="InterPro" id="IPR038729">
    <property type="entry name" value="Rad50/SbcC_AAA"/>
</dbReference>
<dbReference type="GO" id="GO:0003697">
    <property type="term" value="F:single-stranded DNA binding"/>
    <property type="evidence" value="ECO:0007669"/>
    <property type="project" value="TreeGrafter"/>
</dbReference>
<accession>A0AA88I2C7</accession>
<sequence>MSQLSIKKKKPQSPPDPKPGIILSMRLQNFMCHDHLAFEFNSHLNFIVGPNGSGKSAVLTGLQVALGAAAKETERGAKLGDLVKKGCTSGSVSVTLSNYGPFGYKKDIYGSAITIVRTLKTSGSSSFKILNSAGTVQDHTRDAIEQITAALNIPINNPMCILTQNTAKTFLSTCSPAGLYDYFATASLLSDTKEHLERTYKDLKEMKSAVKAKSEILEKIDEEVEEKRKKLELAQDLASGGEKLKKLKDEYQWALVKEAEVALKDIETEINKKKSQIITEEEAIKGIEKKISTLTQEDAEITARAENGAKESDELRDKIVRLQPELSEAKEQQRAAKSEYSKAKGNLQRKDAEIKSLTDEIQRIRETDFGSIMKKKEEDERKIVELETTQKAYEQAKSVAENDFNQFDHAKKRAEDESSQCLRLIQDIEKKIRKRTDDIQRCIAENDAINLFGRDHASLVKDIRARGLQNKIKGPIGAYLNVKNQSWAPAISCALGGEANLTSYLVDSDKTAQALRKMMGKHGFRRLPTITACRFLGKVHDVQNEKIRIQEGTPFKSLMEELICDDPDMMNLLIDTFNIYSVALIESEQDAMDYMSERHLVPRNCSVGYTKKGQVFYPDPNYRVYPSRVSTQTFLQEKTEDIVQSVKREIEHLDMLKVDNLSKRRAALLDAKANEEKLAEAKARIENLTRNIRNCRMQIGNLEREVANVAPNNIDIMTYQEDLNIAEAERVELKSTEESQLRVFQKEEDNLNALKKLVEQAQEELREKLNQVRPLMEEQDKVFIIYFLLYLLLGLYSCIRASMADYKEKKEVRLKVIRTLQNGEKELVKKQKKTLSDKDNLEKEAIDSTSGRISPSDASRTLAVKISALKATLDDERRRHDLNNLPELIQEKMDLTNHANDIKSKLDELGEDYKRCKQEFEQRWRHLTRLQNHLATKVYYNLKGILAIREFNVETDIDFKSESFLLKISPKGGDCQDVA</sequence>
<organism evidence="15 16">
    <name type="scientific">Artemia franciscana</name>
    <name type="common">Brine shrimp</name>
    <name type="synonym">Artemia sanfranciscana</name>
    <dbReference type="NCBI Taxonomy" id="6661"/>
    <lineage>
        <taxon>Eukaryota</taxon>
        <taxon>Metazoa</taxon>
        <taxon>Ecdysozoa</taxon>
        <taxon>Arthropoda</taxon>
        <taxon>Crustacea</taxon>
        <taxon>Branchiopoda</taxon>
        <taxon>Anostraca</taxon>
        <taxon>Artemiidae</taxon>
        <taxon>Artemia</taxon>
    </lineage>
</organism>
<dbReference type="GO" id="GO:0035861">
    <property type="term" value="C:site of double-strand break"/>
    <property type="evidence" value="ECO:0007669"/>
    <property type="project" value="TreeGrafter"/>
</dbReference>
<evidence type="ECO:0000256" key="1">
    <source>
        <dbReference type="ARBA" id="ARBA00004123"/>
    </source>
</evidence>
<dbReference type="GO" id="GO:0030915">
    <property type="term" value="C:Smc5-Smc6 complex"/>
    <property type="evidence" value="ECO:0007669"/>
    <property type="project" value="TreeGrafter"/>
</dbReference>
<keyword evidence="13" id="KW-0812">Transmembrane</keyword>
<dbReference type="PANTHER" id="PTHR19306:SF6">
    <property type="entry name" value="STRUCTURAL MAINTENANCE OF CHROMOSOMES PROTEIN 6"/>
    <property type="match status" value="1"/>
</dbReference>
<evidence type="ECO:0000256" key="3">
    <source>
        <dbReference type="ARBA" id="ARBA00006793"/>
    </source>
</evidence>
<dbReference type="SUPFAM" id="SSF52540">
    <property type="entry name" value="P-loop containing nucleoside triphosphate hydrolases"/>
    <property type="match status" value="1"/>
</dbReference>
<evidence type="ECO:0000256" key="13">
    <source>
        <dbReference type="SAM" id="Phobius"/>
    </source>
</evidence>
<keyword evidence="13" id="KW-1133">Transmembrane helix</keyword>
<keyword evidence="16" id="KW-1185">Reference proteome</keyword>
<feature type="domain" description="Rad50/SbcC-type AAA" evidence="14">
    <location>
        <begin position="24"/>
        <end position="276"/>
    </location>
</feature>
<evidence type="ECO:0000256" key="7">
    <source>
        <dbReference type="ARBA" id="ARBA00022840"/>
    </source>
</evidence>
<proteinExistence type="inferred from homology"/>
<evidence type="ECO:0000256" key="10">
    <source>
        <dbReference type="ARBA" id="ARBA00023204"/>
    </source>
</evidence>
<keyword evidence="7" id="KW-0067">ATP-binding</keyword>
<feature type="coiled-coil region" evidence="12">
    <location>
        <begin position="186"/>
        <end position="431"/>
    </location>
</feature>
<keyword evidence="8 12" id="KW-0175">Coiled coil</keyword>
<dbReference type="InterPro" id="IPR027417">
    <property type="entry name" value="P-loop_NTPase"/>
</dbReference>
<keyword evidence="5" id="KW-0547">Nucleotide-binding</keyword>
<keyword evidence="10" id="KW-0234">DNA repair</keyword>
<dbReference type="GO" id="GO:0000724">
    <property type="term" value="P:double-strand break repair via homologous recombination"/>
    <property type="evidence" value="ECO:0007669"/>
    <property type="project" value="TreeGrafter"/>
</dbReference>
<dbReference type="Proteomes" id="UP001187531">
    <property type="component" value="Unassembled WGS sequence"/>
</dbReference>
<reference evidence="15" key="1">
    <citation type="submission" date="2023-07" db="EMBL/GenBank/DDBJ databases">
        <title>Chromosome-level genome assembly of Artemia franciscana.</title>
        <authorList>
            <person name="Jo E."/>
        </authorList>
    </citation>
    <scope>NUCLEOTIDE SEQUENCE</scope>
    <source>
        <tissue evidence="15">Whole body</tissue>
    </source>
</reference>
<evidence type="ECO:0000256" key="4">
    <source>
        <dbReference type="ARBA" id="ARBA00022454"/>
    </source>
</evidence>
<feature type="coiled-coil region" evidence="12">
    <location>
        <begin position="658"/>
        <end position="778"/>
    </location>
</feature>
<evidence type="ECO:0000259" key="14">
    <source>
        <dbReference type="Pfam" id="PF13476"/>
    </source>
</evidence>
<keyword evidence="9" id="KW-0233">DNA recombination</keyword>
<evidence type="ECO:0000256" key="6">
    <source>
        <dbReference type="ARBA" id="ARBA00022763"/>
    </source>
</evidence>
<dbReference type="GO" id="GO:0005524">
    <property type="term" value="F:ATP binding"/>
    <property type="evidence" value="ECO:0007669"/>
    <property type="project" value="UniProtKB-KW"/>
</dbReference>
<evidence type="ECO:0000313" key="15">
    <source>
        <dbReference type="EMBL" id="KAK2721613.1"/>
    </source>
</evidence>
<feature type="non-terminal residue" evidence="15">
    <location>
        <position position="1"/>
    </location>
</feature>
<dbReference type="AlphaFoldDB" id="A0AA88I2C7"/>
<protein>
    <recommendedName>
        <fullName evidence="14">Rad50/SbcC-type AAA domain-containing protein</fullName>
    </recommendedName>
</protein>